<organism evidence="7 8">
    <name type="scientific">Sulfuracidifex metallicus DSM 6482 = JCM 9184</name>
    <dbReference type="NCBI Taxonomy" id="523847"/>
    <lineage>
        <taxon>Archaea</taxon>
        <taxon>Thermoproteota</taxon>
        <taxon>Thermoprotei</taxon>
        <taxon>Sulfolobales</taxon>
        <taxon>Sulfolobaceae</taxon>
        <taxon>Sulfuracidifex</taxon>
    </lineage>
</organism>
<dbReference type="PANTHER" id="PTHR31290">
    <property type="entry name" value="UV-DAMAGE ENDONUCLEASE"/>
    <property type="match status" value="1"/>
</dbReference>
<dbReference type="GO" id="GO:0006289">
    <property type="term" value="P:nucleotide-excision repair"/>
    <property type="evidence" value="ECO:0007669"/>
    <property type="project" value="InterPro"/>
</dbReference>
<dbReference type="Pfam" id="PF03851">
    <property type="entry name" value="UvdE"/>
    <property type="match status" value="1"/>
</dbReference>
<evidence type="ECO:0000256" key="1">
    <source>
        <dbReference type="ARBA" id="ARBA00022722"/>
    </source>
</evidence>
<dbReference type="GO" id="GO:0009411">
    <property type="term" value="P:response to UV"/>
    <property type="evidence" value="ECO:0007669"/>
    <property type="project" value="InterPro"/>
</dbReference>
<dbReference type="EMBL" id="WGGD01000005">
    <property type="protein sequence ID" value="MUN29756.1"/>
    <property type="molecule type" value="Genomic_DNA"/>
</dbReference>
<evidence type="ECO:0000256" key="3">
    <source>
        <dbReference type="ARBA" id="ARBA00022763"/>
    </source>
</evidence>
<protein>
    <submittedName>
        <fullName evidence="7">UV DNA damage repair endonuclease UvsE</fullName>
    </submittedName>
</protein>
<gene>
    <name evidence="7" type="primary">uvsE</name>
    <name evidence="7" type="ORF">GC250_09980</name>
</gene>
<keyword evidence="1" id="KW-0540">Nuclease</keyword>
<sequence length="286" mass="32942">MKIGYVSTNRSLCKADSTVRLDHLEKVREVSERNLNCLKRTLIWNMDHDILFFRISSNTIPFASHPKMSLNWRDELGDQLRSVGDVIMGRIRISMHPGQYVVLNSNRREVVESSVAELKYHADLLDSMGVDGYIQIHVGSSQGGKKEGLRRFQENFYLLPENVMKRLAIENDDRVYTVNDCLDLWDVLRTPVVFDNLHHDLNNNGESLEDALRMVRNTWKGNRPMTDYSSQEKGERPGVHASTLSISHFLDYVKRVDNVDVMLEIKDKEKSALRAVEILKEIGKLD</sequence>
<keyword evidence="5" id="KW-0378">Hydrolase</keyword>
<proteinExistence type="predicted"/>
<dbReference type="SUPFAM" id="SSF51658">
    <property type="entry name" value="Xylose isomerase-like"/>
    <property type="match status" value="1"/>
</dbReference>
<evidence type="ECO:0000313" key="8">
    <source>
        <dbReference type="Proteomes" id="UP000470772"/>
    </source>
</evidence>
<comment type="caution">
    <text evidence="7">The sequence shown here is derived from an EMBL/GenBank/DDBJ whole genome shotgun (WGS) entry which is preliminary data.</text>
</comment>
<evidence type="ECO:0000256" key="4">
    <source>
        <dbReference type="ARBA" id="ARBA00022769"/>
    </source>
</evidence>
<keyword evidence="4" id="KW-0228">DNA excision</keyword>
<keyword evidence="6" id="KW-0234">DNA repair</keyword>
<dbReference type="NCBIfam" id="TIGR00629">
    <property type="entry name" value="uvde"/>
    <property type="match status" value="1"/>
</dbReference>
<dbReference type="Gene3D" id="3.20.20.150">
    <property type="entry name" value="Divalent-metal-dependent TIM barrel enzymes"/>
    <property type="match status" value="1"/>
</dbReference>
<reference evidence="7 8" key="1">
    <citation type="submission" date="2019-10" db="EMBL/GenBank/DDBJ databases">
        <title>Sequencing and Assembly of Multiple Reported Metal-Biooxidizing Members of the Extremely Thermoacidophilic Archaeal Family Sulfolobaceae.</title>
        <authorList>
            <person name="Counts J.A."/>
            <person name="Kelly R.M."/>
        </authorList>
    </citation>
    <scope>NUCLEOTIDE SEQUENCE [LARGE SCALE GENOMIC DNA]</scope>
    <source>
        <strain evidence="7 8">DSM 6482</strain>
    </source>
</reference>
<evidence type="ECO:0000256" key="5">
    <source>
        <dbReference type="ARBA" id="ARBA00022801"/>
    </source>
</evidence>
<keyword evidence="8" id="KW-1185">Reference proteome</keyword>
<keyword evidence="3" id="KW-0227">DNA damage</keyword>
<dbReference type="GO" id="GO:0004519">
    <property type="term" value="F:endonuclease activity"/>
    <property type="evidence" value="ECO:0007669"/>
    <property type="project" value="UniProtKB-KW"/>
</dbReference>
<evidence type="ECO:0000256" key="6">
    <source>
        <dbReference type="ARBA" id="ARBA00023204"/>
    </source>
</evidence>
<dbReference type="Proteomes" id="UP000470772">
    <property type="component" value="Unassembled WGS sequence"/>
</dbReference>
<accession>A0A6A9QL86</accession>
<dbReference type="InterPro" id="IPR004601">
    <property type="entry name" value="UvdE"/>
</dbReference>
<keyword evidence="2 7" id="KW-0255">Endonuclease</keyword>
<dbReference type="InterPro" id="IPR036237">
    <property type="entry name" value="Xyl_isomerase-like_sf"/>
</dbReference>
<evidence type="ECO:0000256" key="2">
    <source>
        <dbReference type="ARBA" id="ARBA00022759"/>
    </source>
</evidence>
<dbReference type="GO" id="GO:0016787">
    <property type="term" value="F:hydrolase activity"/>
    <property type="evidence" value="ECO:0007669"/>
    <property type="project" value="UniProtKB-KW"/>
</dbReference>
<dbReference type="PANTHER" id="PTHR31290:SF5">
    <property type="entry name" value="UV-DAMAGE ENDONUCLEASE"/>
    <property type="match status" value="1"/>
</dbReference>
<dbReference type="AlphaFoldDB" id="A0A6A9QL86"/>
<evidence type="ECO:0000313" key="7">
    <source>
        <dbReference type="EMBL" id="MUN29756.1"/>
    </source>
</evidence>
<name>A0A6A9QL86_SULME</name>